<gene>
    <name evidence="6" type="ORF">PTRG_04446</name>
</gene>
<dbReference type="GO" id="GO:0005506">
    <property type="term" value="F:iron ion binding"/>
    <property type="evidence" value="ECO:0007669"/>
    <property type="project" value="InterPro"/>
</dbReference>
<dbReference type="PANTHER" id="PTHR24305">
    <property type="entry name" value="CYTOCHROME P450"/>
    <property type="match status" value="1"/>
</dbReference>
<evidence type="ECO:0000256" key="2">
    <source>
        <dbReference type="ARBA" id="ARBA00022723"/>
    </source>
</evidence>
<dbReference type="PANTHER" id="PTHR24305:SF190">
    <property type="entry name" value="P450, PUTATIVE (EUROFUNG)-RELATED"/>
    <property type="match status" value="1"/>
</dbReference>
<dbReference type="GO" id="GO:0032259">
    <property type="term" value="P:methylation"/>
    <property type="evidence" value="ECO:0007669"/>
    <property type="project" value="UniProtKB-KW"/>
</dbReference>
<dbReference type="FunFam" id="1.10.630.10:FF:000050">
    <property type="entry name" value="Cytochrome P450 monooxygenase"/>
    <property type="match status" value="1"/>
</dbReference>
<keyword evidence="4 5" id="KW-0349">Heme</keyword>
<evidence type="ECO:0000313" key="6">
    <source>
        <dbReference type="EMBL" id="EDU47353.1"/>
    </source>
</evidence>
<accession>B2W496</accession>
<dbReference type="PRINTS" id="PR00385">
    <property type="entry name" value="P450"/>
</dbReference>
<evidence type="ECO:0000256" key="5">
    <source>
        <dbReference type="RuleBase" id="RU000461"/>
    </source>
</evidence>
<dbReference type="STRING" id="426418.B2W496"/>
<dbReference type="InterPro" id="IPR002401">
    <property type="entry name" value="Cyt_P450_E_grp-I"/>
</dbReference>
<keyword evidence="6" id="KW-0808">Transferase</keyword>
<dbReference type="Proteomes" id="UP000001471">
    <property type="component" value="Unassembled WGS sequence"/>
</dbReference>
<dbReference type="AlphaFoldDB" id="B2W496"/>
<evidence type="ECO:0000256" key="3">
    <source>
        <dbReference type="ARBA" id="ARBA00023004"/>
    </source>
</evidence>
<keyword evidence="5" id="KW-0503">Monooxygenase</keyword>
<protein>
    <submittedName>
        <fullName evidence="6">Pisatin demethylase</fullName>
    </submittedName>
</protein>
<keyword evidence="2 4" id="KW-0479">Metal-binding</keyword>
<feature type="binding site" description="axial binding residue" evidence="4">
    <location>
        <position position="477"/>
    </location>
    <ligand>
        <name>heme</name>
        <dbReference type="ChEBI" id="CHEBI:30413"/>
    </ligand>
    <ligandPart>
        <name>Fe</name>
        <dbReference type="ChEBI" id="CHEBI:18248"/>
    </ligandPart>
</feature>
<dbReference type="PROSITE" id="PS00086">
    <property type="entry name" value="CYTOCHROME_P450"/>
    <property type="match status" value="1"/>
</dbReference>
<name>B2W496_PYRTR</name>
<dbReference type="GO" id="GO:0004497">
    <property type="term" value="F:monooxygenase activity"/>
    <property type="evidence" value="ECO:0007669"/>
    <property type="project" value="UniProtKB-KW"/>
</dbReference>
<dbReference type="Pfam" id="PF00067">
    <property type="entry name" value="p450"/>
    <property type="match status" value="1"/>
</dbReference>
<dbReference type="GO" id="GO:0020037">
    <property type="term" value="F:heme binding"/>
    <property type="evidence" value="ECO:0007669"/>
    <property type="project" value="InterPro"/>
</dbReference>
<reference evidence="7" key="1">
    <citation type="journal article" date="2013" name="G3 (Bethesda)">
        <title>Comparative genomics of a plant-pathogenic fungus, Pyrenophora tritici-repentis, reveals transduplication and the impact of repeat elements on pathogenicity and population divergence.</title>
        <authorList>
            <person name="Manning V.A."/>
            <person name="Pandelova I."/>
            <person name="Dhillon B."/>
            <person name="Wilhelm L.J."/>
            <person name="Goodwin S.B."/>
            <person name="Berlin A.M."/>
            <person name="Figueroa M."/>
            <person name="Freitag M."/>
            <person name="Hane J.K."/>
            <person name="Henrissat B."/>
            <person name="Holman W.H."/>
            <person name="Kodira C.D."/>
            <person name="Martin J."/>
            <person name="Oliver R.P."/>
            <person name="Robbertse B."/>
            <person name="Schackwitz W."/>
            <person name="Schwartz D.C."/>
            <person name="Spatafora J.W."/>
            <person name="Turgeon B.G."/>
            <person name="Yandava C."/>
            <person name="Young S."/>
            <person name="Zhou S."/>
            <person name="Zeng Q."/>
            <person name="Grigoriev I.V."/>
            <person name="Ma L.-J."/>
            <person name="Ciuffetti L.M."/>
        </authorList>
    </citation>
    <scope>NUCLEOTIDE SEQUENCE [LARGE SCALE GENOMIC DNA]</scope>
    <source>
        <strain evidence="7">Pt-1C-BFP</strain>
    </source>
</reference>
<dbReference type="InParanoid" id="B2W496"/>
<dbReference type="Gene3D" id="1.10.630.10">
    <property type="entry name" value="Cytochrome P450"/>
    <property type="match status" value="1"/>
</dbReference>
<organism evidence="6 7">
    <name type="scientific">Pyrenophora tritici-repentis (strain Pt-1C-BFP)</name>
    <name type="common">Wheat tan spot fungus</name>
    <name type="synonym">Drechslera tritici-repentis</name>
    <dbReference type="NCBI Taxonomy" id="426418"/>
    <lineage>
        <taxon>Eukaryota</taxon>
        <taxon>Fungi</taxon>
        <taxon>Dikarya</taxon>
        <taxon>Ascomycota</taxon>
        <taxon>Pezizomycotina</taxon>
        <taxon>Dothideomycetes</taxon>
        <taxon>Pleosporomycetidae</taxon>
        <taxon>Pleosporales</taxon>
        <taxon>Pleosporineae</taxon>
        <taxon>Pleosporaceae</taxon>
        <taxon>Pyrenophora</taxon>
    </lineage>
</organism>
<dbReference type="eggNOG" id="KOG0158">
    <property type="taxonomic scope" value="Eukaryota"/>
</dbReference>
<dbReference type="PRINTS" id="PR00463">
    <property type="entry name" value="EP450I"/>
</dbReference>
<keyword evidence="3 4" id="KW-0408">Iron</keyword>
<dbReference type="SUPFAM" id="SSF48264">
    <property type="entry name" value="Cytochrome P450"/>
    <property type="match status" value="1"/>
</dbReference>
<comment type="similarity">
    <text evidence="5">Belongs to the cytochrome P450 family.</text>
</comment>
<keyword evidence="6" id="KW-0489">Methyltransferase</keyword>
<dbReference type="CDD" id="cd11060">
    <property type="entry name" value="CYP57A1-like"/>
    <property type="match status" value="1"/>
</dbReference>
<dbReference type="EMBL" id="DS231618">
    <property type="protein sequence ID" value="EDU47353.1"/>
    <property type="molecule type" value="Genomic_DNA"/>
</dbReference>
<proteinExistence type="inferred from homology"/>
<dbReference type="OrthoDB" id="3934656at2759"/>
<dbReference type="GO" id="GO:0016705">
    <property type="term" value="F:oxidoreductase activity, acting on paired donors, with incorporation or reduction of molecular oxygen"/>
    <property type="evidence" value="ECO:0007669"/>
    <property type="project" value="InterPro"/>
</dbReference>
<comment type="cofactor">
    <cofactor evidence="1 4">
        <name>heme</name>
        <dbReference type="ChEBI" id="CHEBI:30413"/>
    </cofactor>
</comment>
<keyword evidence="5" id="KW-0560">Oxidoreductase</keyword>
<dbReference type="InterPro" id="IPR001128">
    <property type="entry name" value="Cyt_P450"/>
</dbReference>
<dbReference type="GO" id="GO:0008168">
    <property type="term" value="F:methyltransferase activity"/>
    <property type="evidence" value="ECO:0007669"/>
    <property type="project" value="UniProtKB-KW"/>
</dbReference>
<dbReference type="InterPro" id="IPR050121">
    <property type="entry name" value="Cytochrome_P450_monoxygenase"/>
</dbReference>
<dbReference type="InterPro" id="IPR017972">
    <property type="entry name" value="Cyt_P450_CS"/>
</dbReference>
<evidence type="ECO:0000313" key="7">
    <source>
        <dbReference type="Proteomes" id="UP000001471"/>
    </source>
</evidence>
<evidence type="ECO:0000256" key="4">
    <source>
        <dbReference type="PIRSR" id="PIRSR602401-1"/>
    </source>
</evidence>
<dbReference type="OMA" id="IMERNWM"/>
<evidence type="ECO:0000256" key="1">
    <source>
        <dbReference type="ARBA" id="ARBA00001971"/>
    </source>
</evidence>
<sequence>MHFSAILGTVAVAVISRLLFKTYFSPLRNVPGPTAARFTNLWYLFRVNKGDFQWENIELHRRYVRYGPNRYSLSSPSAQKIIYGHGAKFPKSAWYATSQNPSPQQWSLFADRSIQRHGENRRQYQSTYSMSSLVTYEPYVDECTALFSQRLREIASAGAYAADMGHWLQCYAFDVIGLITYAKRLGFLDKGEDVQGVIAALEDFLWYAACVGIFSWLHEYLFPVRNWLAGPQGTGRAYVGRFTQERIKEHEVERKKKGMLPGDGDAAEEESRTSICFLSKFFAKNKEDPAGFTMYHLAAGCVSNMVAGSDTTAISLSAILYYLLKNPGTFDKLRQEVDERKHGGFFTLKESQEMPYLQAVMKEALRLHPAVGLPLERVVPPGGATICEQYFPEGTIVGINSWVAHRDTSVFGPDAHLFKPERWLSSDKERLSLMERSWMPPASHTNSVYRILRALLSPQWLTWNVLSPQFGLGSRTCIGRHISLLEMSKLVPALIRDFDFTLDSQLQEGEWKTVDYWFVKPKGFKVKVALRQPVTT</sequence>
<dbReference type="InterPro" id="IPR036396">
    <property type="entry name" value="Cyt_P450_sf"/>
</dbReference>
<dbReference type="HOGENOM" id="CLU_001570_14_0_1"/>